<proteinExistence type="predicted"/>
<reference evidence="1 2" key="1">
    <citation type="submission" date="2018-08" db="EMBL/GenBank/DDBJ databases">
        <title>Genomic investigation of the strawberry pathogen Phytophthora fragariae indicates pathogenicity is determined by transcriptional variation in three key races.</title>
        <authorList>
            <person name="Adams T.M."/>
            <person name="Armitage A.D."/>
            <person name="Sobczyk M.K."/>
            <person name="Bates H.J."/>
            <person name="Dunwell J.M."/>
            <person name="Nellist C.F."/>
            <person name="Harrison R.J."/>
        </authorList>
    </citation>
    <scope>NUCLEOTIDE SEQUENCE [LARGE SCALE GENOMIC DNA]</scope>
    <source>
        <strain evidence="1 2">BC-1</strain>
    </source>
</reference>
<dbReference type="EMBL" id="QXGD01009738">
    <property type="protein sequence ID" value="KAE9157637.1"/>
    <property type="molecule type" value="Genomic_DNA"/>
</dbReference>
<sequence>MPCTAEESCNRSDGNAVRVSCLSTASAFSVAVAWAPAGTRLKRGQPSSVWKASTWAPLEDRGNCQ</sequence>
<accession>A0A6A3UYF5</accession>
<gene>
    <name evidence="1" type="ORF">PF002_g33332</name>
</gene>
<organism evidence="1 2">
    <name type="scientific">Phytophthora fragariae</name>
    <dbReference type="NCBI Taxonomy" id="53985"/>
    <lineage>
        <taxon>Eukaryota</taxon>
        <taxon>Sar</taxon>
        <taxon>Stramenopiles</taxon>
        <taxon>Oomycota</taxon>
        <taxon>Peronosporomycetes</taxon>
        <taxon>Peronosporales</taxon>
        <taxon>Peronosporaceae</taxon>
        <taxon>Phytophthora</taxon>
    </lineage>
</organism>
<comment type="caution">
    <text evidence="1">The sequence shown here is derived from an EMBL/GenBank/DDBJ whole genome shotgun (WGS) entry which is preliminary data.</text>
</comment>
<evidence type="ECO:0000313" key="2">
    <source>
        <dbReference type="Proteomes" id="UP000440367"/>
    </source>
</evidence>
<evidence type="ECO:0000313" key="1">
    <source>
        <dbReference type="EMBL" id="KAE9157637.1"/>
    </source>
</evidence>
<dbReference type="Proteomes" id="UP000440367">
    <property type="component" value="Unassembled WGS sequence"/>
</dbReference>
<protein>
    <submittedName>
        <fullName evidence="1">Uncharacterized protein</fullName>
    </submittedName>
</protein>
<dbReference type="AlphaFoldDB" id="A0A6A3UYF5"/>
<name>A0A6A3UYF5_9STRA</name>